<evidence type="ECO:0008006" key="4">
    <source>
        <dbReference type="Google" id="ProtNLM"/>
    </source>
</evidence>
<dbReference type="SUPFAM" id="SSF48452">
    <property type="entry name" value="TPR-like"/>
    <property type="match status" value="1"/>
</dbReference>
<organism evidence="2 3">
    <name type="scientific">Lacinutrix neustonica</name>
    <dbReference type="NCBI Taxonomy" id="2980107"/>
    <lineage>
        <taxon>Bacteria</taxon>
        <taxon>Pseudomonadati</taxon>
        <taxon>Bacteroidota</taxon>
        <taxon>Flavobacteriia</taxon>
        <taxon>Flavobacteriales</taxon>
        <taxon>Flavobacteriaceae</taxon>
        <taxon>Lacinutrix</taxon>
    </lineage>
</organism>
<sequence length="264" mass="31119">MRLENDELAIRNLKRLLEQEEIQDQELADATSILAQAYINTKSLDSALTQIGRAAVATKKPHEEGRFYFIQGQLYNALKDKDSANLAFDKVIDLNRKIPRKYLISAHIEKAKNFDYEKGNKLEFIEHLSKLEEDRENRPFLDHIYHQKATYYLNRNRDSLAVVYYNKSIRTNSQDKILISKNYETLGDMNFDRNNFKVAGAYYDSTMTKMVENSKPFRIIKRKRENLDDVIYYEGVAEVNDSILRFVNMPKRNAWIILKTMWQN</sequence>
<dbReference type="Pfam" id="PF13181">
    <property type="entry name" value="TPR_8"/>
    <property type="match status" value="1"/>
</dbReference>
<protein>
    <recommendedName>
        <fullName evidence="4">Tetratricopeptide repeat protein</fullName>
    </recommendedName>
</protein>
<dbReference type="RefSeq" id="WP_267675693.1">
    <property type="nucleotide sequence ID" value="NZ_CP113088.1"/>
</dbReference>
<dbReference type="Proteomes" id="UP001164705">
    <property type="component" value="Chromosome"/>
</dbReference>
<dbReference type="AlphaFoldDB" id="A0A9E8MUC3"/>
<dbReference type="KEGG" id="lnu:N7U66_13130"/>
<feature type="coiled-coil region" evidence="1">
    <location>
        <begin position="3"/>
        <end position="30"/>
    </location>
</feature>
<reference evidence="2" key="1">
    <citation type="submission" date="2022-11" db="EMBL/GenBank/DDBJ databases">
        <title>Lacinutrix neustonica HL-RS19T sp. nov., isolated from the surface microlayer sample of brackish Lake Shihwa.</title>
        <authorList>
            <person name="Choi J.Y."/>
            <person name="Hwang C.Y."/>
        </authorList>
    </citation>
    <scope>NUCLEOTIDE SEQUENCE</scope>
    <source>
        <strain evidence="2">HL-RS19</strain>
    </source>
</reference>
<evidence type="ECO:0000313" key="2">
    <source>
        <dbReference type="EMBL" id="WAC01105.1"/>
    </source>
</evidence>
<proteinExistence type="predicted"/>
<dbReference type="EMBL" id="CP113088">
    <property type="protein sequence ID" value="WAC01105.1"/>
    <property type="molecule type" value="Genomic_DNA"/>
</dbReference>
<evidence type="ECO:0000256" key="1">
    <source>
        <dbReference type="SAM" id="Coils"/>
    </source>
</evidence>
<gene>
    <name evidence="2" type="ORF">N7U66_13130</name>
</gene>
<keyword evidence="3" id="KW-1185">Reference proteome</keyword>
<name>A0A9E8MUC3_9FLAO</name>
<dbReference type="InterPro" id="IPR019734">
    <property type="entry name" value="TPR_rpt"/>
</dbReference>
<keyword evidence="1" id="KW-0175">Coiled coil</keyword>
<dbReference type="Gene3D" id="1.25.40.10">
    <property type="entry name" value="Tetratricopeptide repeat domain"/>
    <property type="match status" value="2"/>
</dbReference>
<dbReference type="InterPro" id="IPR011990">
    <property type="entry name" value="TPR-like_helical_dom_sf"/>
</dbReference>
<evidence type="ECO:0000313" key="3">
    <source>
        <dbReference type="Proteomes" id="UP001164705"/>
    </source>
</evidence>
<accession>A0A9E8MUC3</accession>